<evidence type="ECO:0000313" key="14">
    <source>
        <dbReference type="EMBL" id="MBB4014169.1"/>
    </source>
</evidence>
<feature type="domain" description="HAMP" evidence="13">
    <location>
        <begin position="778"/>
        <end position="831"/>
    </location>
</feature>
<evidence type="ECO:0000256" key="11">
    <source>
        <dbReference type="SAM" id="Phobius"/>
    </source>
</evidence>
<dbReference type="Pfam" id="PF00672">
    <property type="entry name" value="HAMP"/>
    <property type="match status" value="1"/>
</dbReference>
<dbReference type="PROSITE" id="PS00107">
    <property type="entry name" value="PROTEIN_KINASE_ATP"/>
    <property type="match status" value="1"/>
</dbReference>
<dbReference type="PANTHER" id="PTHR43289:SF34">
    <property type="entry name" value="SERINE_THREONINE-PROTEIN KINASE YBDM-RELATED"/>
    <property type="match status" value="1"/>
</dbReference>
<dbReference type="SUPFAM" id="SSF158472">
    <property type="entry name" value="HAMP domain-like"/>
    <property type="match status" value="1"/>
</dbReference>
<dbReference type="CDD" id="cd14014">
    <property type="entry name" value="STKc_PknB_like"/>
    <property type="match status" value="1"/>
</dbReference>
<evidence type="ECO:0000256" key="7">
    <source>
        <dbReference type="ARBA" id="ARBA00022840"/>
    </source>
</evidence>
<comment type="subcellular location">
    <subcellularLocation>
        <location evidence="1">Cell membrane</location>
        <topology evidence="1">Multi-pass membrane protein</topology>
    </subcellularLocation>
</comment>
<dbReference type="AlphaFoldDB" id="A0A840BRV2"/>
<dbReference type="GO" id="GO:0004674">
    <property type="term" value="F:protein serine/threonine kinase activity"/>
    <property type="evidence" value="ECO:0007669"/>
    <property type="project" value="TreeGrafter"/>
</dbReference>
<feature type="transmembrane region" description="Helical" evidence="11">
    <location>
        <begin position="758"/>
        <end position="777"/>
    </location>
</feature>
<sequence length="844" mass="90633">MDDRNTVLLAAEALDRLRQGKPARAESQATVVLPATPQAAPAGDTETVILPAGAAHRPTPVAAPAPARPPQAAAPLAEIATAQAAAPASPVAALPVTPPARPEPAPIALQPGYRLHEYRIDAVLGQGGFGITYLATDVNLHAQVAIKEYLPAQFAMRARDSTVRPRRLDAMPTLLDGLDQFLVEARTLATFRHRNIVRVARFFEANRTAYMVLDYERGRALGDWWLNQRRNAPALSRLLGGRARDAAASGATPFSEPDLLLLLHPLLDGLALVHRSGVLHRDIKPDNLCVRDEDGSLVLLDFGAARPASGGAPDAPSILTPGYAPIEQYLGDNQGPWTDLYALGATLYWMVTGQRPREAPDRQAAPQADLSAEEAGAGRYSREFLRAIDWALQLRPEDRPQSVEAFRLALFAAHAASLGLQEALAAGAATQADSEGTARSGAGRRIVHPGSWPLALKMALALVIAAVLPMSITGYHNYTTSVEALARAERRSLEHLALTTSGRLSQLIEDSRRVTAFVASNAEVAEVLTTPTDAGKAALLTRFRNLVATNPDVHLLTLMDASGNAVVSTAPEVVGGNYAFRDYFRTAMAGRSNVTSIIVGAVAGRAGAYVAYPVKRADEKTIGVVVLRLRAETIGAIVDTARSDSREPFLVDGDGVLIHHRNNALRFRSLARLSPSALAAISADQRFRRDRIDSLDMPSLAAAMVGARREGNVDFDSTISGVREVAGFAPVSGHDWVVGVSESHDSFEAPLQRMFRQVLYSLLAVGTVFVLLALLFARSIVRPVKQLTRAADALKRGDYEGAHVKVSNNDEIGALARTFNVMIDVLRQRERERGMRAGGSISER</sequence>
<dbReference type="Gene3D" id="6.10.340.10">
    <property type="match status" value="1"/>
</dbReference>
<keyword evidence="6" id="KW-0418">Kinase</keyword>
<dbReference type="SMART" id="SM00304">
    <property type="entry name" value="HAMP"/>
    <property type="match status" value="1"/>
</dbReference>
<dbReference type="Gene3D" id="3.30.450.20">
    <property type="entry name" value="PAS domain"/>
    <property type="match status" value="2"/>
</dbReference>
<organism evidence="14 15">
    <name type="scientific">Niveibacterium umoris</name>
    <dbReference type="NCBI Taxonomy" id="1193620"/>
    <lineage>
        <taxon>Bacteria</taxon>
        <taxon>Pseudomonadati</taxon>
        <taxon>Pseudomonadota</taxon>
        <taxon>Betaproteobacteria</taxon>
        <taxon>Rhodocyclales</taxon>
        <taxon>Rhodocyclaceae</taxon>
        <taxon>Niveibacterium</taxon>
    </lineage>
</organism>
<dbReference type="Pfam" id="PF00069">
    <property type="entry name" value="Pkinase"/>
    <property type="match status" value="1"/>
</dbReference>
<protein>
    <submittedName>
        <fullName evidence="14">HAMP domain-containing protein</fullName>
    </submittedName>
</protein>
<dbReference type="CDD" id="cd06225">
    <property type="entry name" value="HAMP"/>
    <property type="match status" value="1"/>
</dbReference>
<keyword evidence="3" id="KW-0808">Transferase</keyword>
<dbReference type="SUPFAM" id="SSF56112">
    <property type="entry name" value="Protein kinase-like (PK-like)"/>
    <property type="match status" value="1"/>
</dbReference>
<dbReference type="InterPro" id="IPR033479">
    <property type="entry name" value="dCache_1"/>
</dbReference>
<dbReference type="Pfam" id="PF02743">
    <property type="entry name" value="dCache_1"/>
    <property type="match status" value="1"/>
</dbReference>
<dbReference type="InterPro" id="IPR029151">
    <property type="entry name" value="Sensor-like_sf"/>
</dbReference>
<dbReference type="Gene3D" id="1.10.510.10">
    <property type="entry name" value="Transferase(Phosphotransferase) domain 1"/>
    <property type="match status" value="1"/>
</dbReference>
<keyword evidence="15" id="KW-1185">Reference proteome</keyword>
<evidence type="ECO:0000313" key="15">
    <source>
        <dbReference type="Proteomes" id="UP000561045"/>
    </source>
</evidence>
<accession>A0A840BRV2</accession>
<dbReference type="PROSITE" id="PS50011">
    <property type="entry name" value="PROTEIN_KINASE_DOM"/>
    <property type="match status" value="1"/>
</dbReference>
<dbReference type="InterPro" id="IPR008271">
    <property type="entry name" value="Ser/Thr_kinase_AS"/>
</dbReference>
<evidence type="ECO:0000256" key="4">
    <source>
        <dbReference type="ARBA" id="ARBA00022692"/>
    </source>
</evidence>
<evidence type="ECO:0000256" key="6">
    <source>
        <dbReference type="ARBA" id="ARBA00022777"/>
    </source>
</evidence>
<dbReference type="PROSITE" id="PS50885">
    <property type="entry name" value="HAMP"/>
    <property type="match status" value="1"/>
</dbReference>
<comment type="caution">
    <text evidence="14">The sequence shown here is derived from an EMBL/GenBank/DDBJ whole genome shotgun (WGS) entry which is preliminary data.</text>
</comment>
<evidence type="ECO:0000256" key="2">
    <source>
        <dbReference type="ARBA" id="ARBA00022475"/>
    </source>
</evidence>
<dbReference type="InterPro" id="IPR017441">
    <property type="entry name" value="Protein_kinase_ATP_BS"/>
</dbReference>
<dbReference type="InterPro" id="IPR011009">
    <property type="entry name" value="Kinase-like_dom_sf"/>
</dbReference>
<dbReference type="SUPFAM" id="SSF103190">
    <property type="entry name" value="Sensory domain-like"/>
    <property type="match status" value="1"/>
</dbReference>
<dbReference type="Proteomes" id="UP000561045">
    <property type="component" value="Unassembled WGS sequence"/>
</dbReference>
<evidence type="ECO:0000256" key="8">
    <source>
        <dbReference type="ARBA" id="ARBA00022989"/>
    </source>
</evidence>
<keyword evidence="2" id="KW-1003">Cell membrane</keyword>
<evidence type="ECO:0000256" key="10">
    <source>
        <dbReference type="PROSITE-ProRule" id="PRU10141"/>
    </source>
</evidence>
<dbReference type="CDD" id="cd12914">
    <property type="entry name" value="PDC1_DGC_like"/>
    <property type="match status" value="1"/>
</dbReference>
<dbReference type="GO" id="GO:0007165">
    <property type="term" value="P:signal transduction"/>
    <property type="evidence" value="ECO:0007669"/>
    <property type="project" value="InterPro"/>
</dbReference>
<keyword evidence="7 10" id="KW-0067">ATP-binding</keyword>
<proteinExistence type="predicted"/>
<evidence type="ECO:0000259" key="13">
    <source>
        <dbReference type="PROSITE" id="PS50885"/>
    </source>
</evidence>
<evidence type="ECO:0000256" key="3">
    <source>
        <dbReference type="ARBA" id="ARBA00022679"/>
    </source>
</evidence>
<dbReference type="GO" id="GO:0005886">
    <property type="term" value="C:plasma membrane"/>
    <property type="evidence" value="ECO:0007669"/>
    <property type="project" value="UniProtKB-SubCell"/>
</dbReference>
<dbReference type="Gene3D" id="3.30.200.20">
    <property type="entry name" value="Phosphorylase Kinase, domain 1"/>
    <property type="match status" value="1"/>
</dbReference>
<dbReference type="SMART" id="SM00220">
    <property type="entry name" value="S_TKc"/>
    <property type="match status" value="1"/>
</dbReference>
<gene>
    <name evidence="14" type="ORF">GGR36_003515</name>
</gene>
<dbReference type="EMBL" id="JACIET010000002">
    <property type="protein sequence ID" value="MBB4014169.1"/>
    <property type="molecule type" value="Genomic_DNA"/>
</dbReference>
<dbReference type="InterPro" id="IPR003660">
    <property type="entry name" value="HAMP_dom"/>
</dbReference>
<dbReference type="PROSITE" id="PS00108">
    <property type="entry name" value="PROTEIN_KINASE_ST"/>
    <property type="match status" value="1"/>
</dbReference>
<reference evidence="14 15" key="1">
    <citation type="submission" date="2020-08" db="EMBL/GenBank/DDBJ databases">
        <title>Genomic Encyclopedia of Type Strains, Phase IV (KMG-IV): sequencing the most valuable type-strain genomes for metagenomic binning, comparative biology and taxonomic classification.</title>
        <authorList>
            <person name="Goeker M."/>
        </authorList>
    </citation>
    <scope>NUCLEOTIDE SEQUENCE [LARGE SCALE GENOMIC DNA]</scope>
    <source>
        <strain evidence="14 15">DSM 106739</strain>
    </source>
</reference>
<keyword evidence="8 11" id="KW-1133">Transmembrane helix</keyword>
<feature type="binding site" evidence="10">
    <location>
        <position position="147"/>
    </location>
    <ligand>
        <name>ATP</name>
        <dbReference type="ChEBI" id="CHEBI:30616"/>
    </ligand>
</feature>
<dbReference type="PANTHER" id="PTHR43289">
    <property type="entry name" value="MITOGEN-ACTIVATED PROTEIN KINASE KINASE KINASE 20-RELATED"/>
    <property type="match status" value="1"/>
</dbReference>
<evidence type="ECO:0000259" key="12">
    <source>
        <dbReference type="PROSITE" id="PS50011"/>
    </source>
</evidence>
<dbReference type="RefSeq" id="WP_183636056.1">
    <property type="nucleotide sequence ID" value="NZ_BAABLE010000005.1"/>
</dbReference>
<dbReference type="GO" id="GO:0005524">
    <property type="term" value="F:ATP binding"/>
    <property type="evidence" value="ECO:0007669"/>
    <property type="project" value="UniProtKB-UniRule"/>
</dbReference>
<evidence type="ECO:0000256" key="1">
    <source>
        <dbReference type="ARBA" id="ARBA00004651"/>
    </source>
</evidence>
<evidence type="ECO:0000256" key="5">
    <source>
        <dbReference type="ARBA" id="ARBA00022741"/>
    </source>
</evidence>
<dbReference type="InterPro" id="IPR000719">
    <property type="entry name" value="Prot_kinase_dom"/>
</dbReference>
<feature type="domain" description="Protein kinase" evidence="12">
    <location>
        <begin position="118"/>
        <end position="411"/>
    </location>
</feature>
<keyword evidence="4 11" id="KW-0812">Transmembrane</keyword>
<keyword evidence="9 11" id="KW-0472">Membrane</keyword>
<name>A0A840BRV2_9RHOO</name>
<keyword evidence="5 10" id="KW-0547">Nucleotide-binding</keyword>
<evidence type="ECO:0000256" key="9">
    <source>
        <dbReference type="ARBA" id="ARBA00023136"/>
    </source>
</evidence>